<proteinExistence type="predicted"/>
<keyword evidence="5" id="KW-1185">Reference proteome</keyword>
<dbReference type="Gene3D" id="1.20.1280.50">
    <property type="match status" value="1"/>
</dbReference>
<dbReference type="Proteomes" id="UP000825935">
    <property type="component" value="Chromosome 36"/>
</dbReference>
<accession>A0A8T2Q9I7</accession>
<evidence type="ECO:0000256" key="2">
    <source>
        <dbReference type="ARBA" id="ARBA00022737"/>
    </source>
</evidence>
<dbReference type="InterPro" id="IPR036047">
    <property type="entry name" value="F-box-like_dom_sf"/>
</dbReference>
<name>A0A8T2Q9I7_CERRI</name>
<protein>
    <recommendedName>
        <fullName evidence="3">F-box domain-containing protein</fullName>
    </recommendedName>
</protein>
<dbReference type="PROSITE" id="PS50181">
    <property type="entry name" value="FBOX"/>
    <property type="match status" value="1"/>
</dbReference>
<keyword evidence="1" id="KW-0880">Kelch repeat</keyword>
<dbReference type="PANTHER" id="PTHR46344">
    <property type="entry name" value="OS02G0202900 PROTEIN"/>
    <property type="match status" value="1"/>
</dbReference>
<evidence type="ECO:0000313" key="4">
    <source>
        <dbReference type="EMBL" id="KAH7280652.1"/>
    </source>
</evidence>
<feature type="domain" description="F-box" evidence="3">
    <location>
        <begin position="68"/>
        <end position="114"/>
    </location>
</feature>
<evidence type="ECO:0000256" key="1">
    <source>
        <dbReference type="ARBA" id="ARBA00022441"/>
    </source>
</evidence>
<dbReference type="OrthoDB" id="45365at2759"/>
<dbReference type="SUPFAM" id="SSF117281">
    <property type="entry name" value="Kelch motif"/>
    <property type="match status" value="1"/>
</dbReference>
<evidence type="ECO:0000313" key="5">
    <source>
        <dbReference type="Proteomes" id="UP000825935"/>
    </source>
</evidence>
<keyword evidence="2" id="KW-0677">Repeat</keyword>
<dbReference type="Pfam" id="PF01344">
    <property type="entry name" value="Kelch_1"/>
    <property type="match status" value="2"/>
</dbReference>
<comment type="caution">
    <text evidence="4">The sequence shown here is derived from an EMBL/GenBank/DDBJ whole genome shotgun (WGS) entry which is preliminary data.</text>
</comment>
<dbReference type="InterPro" id="IPR001810">
    <property type="entry name" value="F-box_dom"/>
</dbReference>
<dbReference type="PANTHER" id="PTHR46344:SF16">
    <property type="entry name" value="KELCH MOTIF FAMILY PROTEIN, EXPRESSED"/>
    <property type="match status" value="1"/>
</dbReference>
<dbReference type="InterPro" id="IPR006652">
    <property type="entry name" value="Kelch_1"/>
</dbReference>
<dbReference type="EMBL" id="CM035441">
    <property type="protein sequence ID" value="KAH7280652.1"/>
    <property type="molecule type" value="Genomic_DNA"/>
</dbReference>
<dbReference type="Gene3D" id="2.120.10.80">
    <property type="entry name" value="Kelch-type beta propeller"/>
    <property type="match status" value="1"/>
</dbReference>
<dbReference type="SMART" id="SM00612">
    <property type="entry name" value="Kelch"/>
    <property type="match status" value="3"/>
</dbReference>
<dbReference type="CDD" id="cd22152">
    <property type="entry name" value="F-box_AtAFR-like"/>
    <property type="match status" value="1"/>
</dbReference>
<dbReference type="Pfam" id="PF00646">
    <property type="entry name" value="F-box"/>
    <property type="match status" value="1"/>
</dbReference>
<dbReference type="OMA" id="SCFPNPN"/>
<dbReference type="InterPro" id="IPR015915">
    <property type="entry name" value="Kelch-typ_b-propeller"/>
</dbReference>
<sequence length="456" mass="51377">MIPFECCTQLEAMEVSFPISPESLMKRCSVSSRRIRNSTSNRKEGSRRALRRLMKACWTHPPLDSAGSELIRLLPDDVLLECLVRLPRESLQNAMFVCHKWKSILQAPEFYEQRQRIGGLEPLIFVFGMSGNGLASALYCTRFGKWRVGSMFPPQATEGNEPVAEYNGFVNPRSLLHVQIAVLNHRIFIVGTIPGCNSKLWGPVLTLMYDSWTKTLSRRAPMLLPRKKFACCVIGGRILVAGGAKRGDPKRDALMDAEEYIPEEDIWRPLPNMPRKRYGCLGVAVDGIFYVIGGLKSSSVMGMCMQPYTYVSSMDLFDPRNNSWFKTKPLPTGGCVIACSVVGSCIYMLSSHVVELSFWKYDTQQEAWARIRAPPIPSPLQPYNRSKFSCVTMGTSIYVIQLWGSIDDLLRRSGRHMRGLKEGLVLIYDTVLQEWSRGSDLPSFVKNWAACAVVYS</sequence>
<dbReference type="AlphaFoldDB" id="A0A8T2Q9I7"/>
<dbReference type="SUPFAM" id="SSF81383">
    <property type="entry name" value="F-box domain"/>
    <property type="match status" value="1"/>
</dbReference>
<evidence type="ECO:0000259" key="3">
    <source>
        <dbReference type="PROSITE" id="PS50181"/>
    </source>
</evidence>
<reference evidence="4" key="1">
    <citation type="submission" date="2021-08" db="EMBL/GenBank/DDBJ databases">
        <title>WGS assembly of Ceratopteris richardii.</title>
        <authorList>
            <person name="Marchant D.B."/>
            <person name="Chen G."/>
            <person name="Jenkins J."/>
            <person name="Shu S."/>
            <person name="Leebens-Mack J."/>
            <person name="Grimwood J."/>
            <person name="Schmutz J."/>
            <person name="Soltis P."/>
            <person name="Soltis D."/>
            <person name="Chen Z.-H."/>
        </authorList>
    </citation>
    <scope>NUCLEOTIDE SEQUENCE</scope>
    <source>
        <strain evidence="4">Whitten #5841</strain>
        <tissue evidence="4">Leaf</tissue>
    </source>
</reference>
<dbReference type="SMART" id="SM00256">
    <property type="entry name" value="FBOX"/>
    <property type="match status" value="1"/>
</dbReference>
<gene>
    <name evidence="4" type="ORF">KP509_36G007500</name>
</gene>
<organism evidence="4 5">
    <name type="scientific">Ceratopteris richardii</name>
    <name type="common">Triangle waterfern</name>
    <dbReference type="NCBI Taxonomy" id="49495"/>
    <lineage>
        <taxon>Eukaryota</taxon>
        <taxon>Viridiplantae</taxon>
        <taxon>Streptophyta</taxon>
        <taxon>Embryophyta</taxon>
        <taxon>Tracheophyta</taxon>
        <taxon>Polypodiopsida</taxon>
        <taxon>Polypodiidae</taxon>
        <taxon>Polypodiales</taxon>
        <taxon>Pteridineae</taxon>
        <taxon>Pteridaceae</taxon>
        <taxon>Parkerioideae</taxon>
        <taxon>Ceratopteris</taxon>
    </lineage>
</organism>